<organism evidence="1 2">
    <name type="scientific">Reticulomyxa filosa</name>
    <dbReference type="NCBI Taxonomy" id="46433"/>
    <lineage>
        <taxon>Eukaryota</taxon>
        <taxon>Sar</taxon>
        <taxon>Rhizaria</taxon>
        <taxon>Retaria</taxon>
        <taxon>Foraminifera</taxon>
        <taxon>Monothalamids</taxon>
        <taxon>Reticulomyxidae</taxon>
        <taxon>Reticulomyxa</taxon>
    </lineage>
</organism>
<evidence type="ECO:0000313" key="2">
    <source>
        <dbReference type="Proteomes" id="UP000023152"/>
    </source>
</evidence>
<gene>
    <name evidence="1" type="ORF">RFI_31795</name>
</gene>
<dbReference type="AlphaFoldDB" id="X6LUJ2"/>
<sequence length="107" mass="12334">MTKSEFGTMEELIAIRKKINIILKTSFKQANLNNSNDLTLKKILDRNNKHILVFMSSNKLPMSMLRLFYESMSKNAKKIISFDLKRKILESSKKSSSQTEQNSGKSM</sequence>
<proteinExistence type="predicted"/>
<accession>X6LUJ2</accession>
<evidence type="ECO:0000313" key="1">
    <source>
        <dbReference type="EMBL" id="ETO05603.1"/>
    </source>
</evidence>
<protein>
    <submittedName>
        <fullName evidence="1">Uncharacterized protein</fullName>
    </submittedName>
</protein>
<comment type="caution">
    <text evidence="1">The sequence shown here is derived from an EMBL/GenBank/DDBJ whole genome shotgun (WGS) entry which is preliminary data.</text>
</comment>
<reference evidence="1 2" key="1">
    <citation type="journal article" date="2013" name="Curr. Biol.">
        <title>The Genome of the Foraminiferan Reticulomyxa filosa.</title>
        <authorList>
            <person name="Glockner G."/>
            <person name="Hulsmann N."/>
            <person name="Schleicher M."/>
            <person name="Noegel A.A."/>
            <person name="Eichinger L."/>
            <person name="Gallinger C."/>
            <person name="Pawlowski J."/>
            <person name="Sierra R."/>
            <person name="Euteneuer U."/>
            <person name="Pillet L."/>
            <person name="Moustafa A."/>
            <person name="Platzer M."/>
            <person name="Groth M."/>
            <person name="Szafranski K."/>
            <person name="Schliwa M."/>
        </authorList>
    </citation>
    <scope>NUCLEOTIDE SEQUENCE [LARGE SCALE GENOMIC DNA]</scope>
</reference>
<dbReference type="EMBL" id="ASPP01027939">
    <property type="protein sequence ID" value="ETO05603.1"/>
    <property type="molecule type" value="Genomic_DNA"/>
</dbReference>
<keyword evidence="2" id="KW-1185">Reference proteome</keyword>
<dbReference type="Proteomes" id="UP000023152">
    <property type="component" value="Unassembled WGS sequence"/>
</dbReference>
<name>X6LUJ2_RETFI</name>